<feature type="region of interest" description="Disordered" evidence="8">
    <location>
        <begin position="298"/>
        <end position="379"/>
    </location>
</feature>
<keyword evidence="9" id="KW-0812">Transmembrane</keyword>
<feature type="transmembrane region" description="Helical" evidence="9">
    <location>
        <begin position="384"/>
        <end position="405"/>
    </location>
</feature>
<comment type="caution">
    <text evidence="11">The sequence shown here is derived from an EMBL/GenBank/DDBJ whole genome shotgun (WGS) entry which is preliminary data.</text>
</comment>
<dbReference type="EC" id="2.7.11.1" evidence="1"/>
<evidence type="ECO:0000259" key="10">
    <source>
        <dbReference type="PROSITE" id="PS50011"/>
    </source>
</evidence>
<keyword evidence="3" id="KW-0808">Transferase</keyword>
<evidence type="ECO:0000256" key="9">
    <source>
        <dbReference type="SAM" id="Phobius"/>
    </source>
</evidence>
<dbReference type="RefSeq" id="WP_253671031.1">
    <property type="nucleotide sequence ID" value="NZ_JAMTCP010000024.1"/>
</dbReference>
<keyword evidence="2" id="KW-0723">Serine/threonine-protein kinase</keyword>
<evidence type="ECO:0000256" key="8">
    <source>
        <dbReference type="SAM" id="MobiDB-lite"/>
    </source>
</evidence>
<feature type="binding site" evidence="7">
    <location>
        <position position="38"/>
    </location>
    <ligand>
        <name>ATP</name>
        <dbReference type="ChEBI" id="CHEBI:30616"/>
    </ligand>
</feature>
<protein>
    <recommendedName>
        <fullName evidence="1">non-specific serine/threonine protein kinase</fullName>
        <ecNumber evidence="1">2.7.11.1</ecNumber>
    </recommendedName>
</protein>
<dbReference type="SUPFAM" id="SSF56112">
    <property type="entry name" value="Protein kinase-like (PK-like)"/>
    <property type="match status" value="1"/>
</dbReference>
<dbReference type="EMBL" id="JAMTCP010000024">
    <property type="protein sequence ID" value="MCP2260154.1"/>
    <property type="molecule type" value="Genomic_DNA"/>
</dbReference>
<gene>
    <name evidence="11" type="ORF">LX15_003867</name>
</gene>
<dbReference type="PROSITE" id="PS00108">
    <property type="entry name" value="PROTEIN_KINASE_ST"/>
    <property type="match status" value="1"/>
</dbReference>
<proteinExistence type="predicted"/>
<dbReference type="Gene3D" id="1.10.510.10">
    <property type="entry name" value="Transferase(Phosphotransferase) domain 1"/>
    <property type="match status" value="1"/>
</dbReference>
<feature type="region of interest" description="Disordered" evidence="8">
    <location>
        <begin position="407"/>
        <end position="450"/>
    </location>
</feature>
<evidence type="ECO:0000256" key="4">
    <source>
        <dbReference type="ARBA" id="ARBA00022741"/>
    </source>
</evidence>
<dbReference type="Gene3D" id="3.30.200.20">
    <property type="entry name" value="Phosphorylase Kinase, domain 1"/>
    <property type="match status" value="1"/>
</dbReference>
<keyword evidence="4 7" id="KW-0547">Nucleotide-binding</keyword>
<dbReference type="Proteomes" id="UP001205311">
    <property type="component" value="Unassembled WGS sequence"/>
</dbReference>
<evidence type="ECO:0000256" key="2">
    <source>
        <dbReference type="ARBA" id="ARBA00022527"/>
    </source>
</evidence>
<evidence type="ECO:0000313" key="11">
    <source>
        <dbReference type="EMBL" id="MCP2260154.1"/>
    </source>
</evidence>
<evidence type="ECO:0000256" key="6">
    <source>
        <dbReference type="ARBA" id="ARBA00022840"/>
    </source>
</evidence>
<dbReference type="PROSITE" id="PS00107">
    <property type="entry name" value="PROTEIN_KINASE_ATP"/>
    <property type="match status" value="1"/>
</dbReference>
<organism evidence="11 12">
    <name type="scientific">Streptoalloteichus tenebrarius (strain ATCC 17920 / DSM 40477 / JCM 4838 / CBS 697.72 / NBRC 16177 / NCIMB 11028 / NRRL B-12390 / A12253. 1 / ISP 5477)</name>
    <name type="common">Streptomyces tenebrarius</name>
    <dbReference type="NCBI Taxonomy" id="1933"/>
    <lineage>
        <taxon>Bacteria</taxon>
        <taxon>Bacillati</taxon>
        <taxon>Actinomycetota</taxon>
        <taxon>Actinomycetes</taxon>
        <taxon>Pseudonocardiales</taxon>
        <taxon>Pseudonocardiaceae</taxon>
        <taxon>Streptoalloteichus</taxon>
    </lineage>
</organism>
<accession>A0ABT1HXB2</accession>
<evidence type="ECO:0000313" key="12">
    <source>
        <dbReference type="Proteomes" id="UP001205311"/>
    </source>
</evidence>
<feature type="compositionally biased region" description="Pro residues" evidence="8">
    <location>
        <begin position="305"/>
        <end position="320"/>
    </location>
</feature>
<keyword evidence="12" id="KW-1185">Reference proteome</keyword>
<dbReference type="InterPro" id="IPR008271">
    <property type="entry name" value="Ser/Thr_kinase_AS"/>
</dbReference>
<reference evidence="11 12" key="1">
    <citation type="submission" date="2022-06" db="EMBL/GenBank/DDBJ databases">
        <title>Genomic Encyclopedia of Archaeal and Bacterial Type Strains, Phase II (KMG-II): from individual species to whole genera.</title>
        <authorList>
            <person name="Goeker M."/>
        </authorList>
    </citation>
    <scope>NUCLEOTIDE SEQUENCE [LARGE SCALE GENOMIC DNA]</scope>
    <source>
        <strain evidence="11 12">DSM 40477</strain>
    </source>
</reference>
<keyword evidence="5" id="KW-0418">Kinase</keyword>
<evidence type="ECO:0000256" key="5">
    <source>
        <dbReference type="ARBA" id="ARBA00022777"/>
    </source>
</evidence>
<dbReference type="InterPro" id="IPR017441">
    <property type="entry name" value="Protein_kinase_ATP_BS"/>
</dbReference>
<dbReference type="InterPro" id="IPR000719">
    <property type="entry name" value="Prot_kinase_dom"/>
</dbReference>
<feature type="domain" description="Protein kinase" evidence="10">
    <location>
        <begin position="9"/>
        <end position="267"/>
    </location>
</feature>
<dbReference type="CDD" id="cd14014">
    <property type="entry name" value="STKc_PknB_like"/>
    <property type="match status" value="1"/>
</dbReference>
<feature type="non-terminal residue" evidence="11">
    <location>
        <position position="1"/>
    </location>
</feature>
<keyword evidence="9" id="KW-0472">Membrane</keyword>
<evidence type="ECO:0000256" key="3">
    <source>
        <dbReference type="ARBA" id="ARBA00022679"/>
    </source>
</evidence>
<dbReference type="PROSITE" id="PS50011">
    <property type="entry name" value="PROTEIN_KINASE_DOM"/>
    <property type="match status" value="1"/>
</dbReference>
<dbReference type="PANTHER" id="PTHR43289:SF6">
    <property type="entry name" value="SERINE_THREONINE-PROTEIN KINASE NEKL-3"/>
    <property type="match status" value="1"/>
</dbReference>
<dbReference type="Pfam" id="PF00069">
    <property type="entry name" value="Pkinase"/>
    <property type="match status" value="1"/>
</dbReference>
<dbReference type="SMART" id="SM00220">
    <property type="entry name" value="S_TKc"/>
    <property type="match status" value="1"/>
</dbReference>
<evidence type="ECO:0000256" key="1">
    <source>
        <dbReference type="ARBA" id="ARBA00012513"/>
    </source>
</evidence>
<keyword evidence="9" id="KW-1133">Transmembrane helix</keyword>
<feature type="compositionally biased region" description="Polar residues" evidence="8">
    <location>
        <begin position="407"/>
        <end position="426"/>
    </location>
</feature>
<dbReference type="PANTHER" id="PTHR43289">
    <property type="entry name" value="MITOGEN-ACTIVATED PROTEIN KINASE KINASE KINASE 20-RELATED"/>
    <property type="match status" value="1"/>
</dbReference>
<name>A0ABT1HXB2_STRSD</name>
<evidence type="ECO:0000256" key="7">
    <source>
        <dbReference type="PROSITE-ProRule" id="PRU10141"/>
    </source>
</evidence>
<keyword evidence="6 7" id="KW-0067">ATP-binding</keyword>
<dbReference type="InterPro" id="IPR011009">
    <property type="entry name" value="Kinase-like_dom_sf"/>
</dbReference>
<sequence>EGRLVAGRYRLLQRLGSGAMGVVWQAHDERLHRTVAVKELLLQPGLSREEADEAKQRAMREGRIAARLQHPNAVTVFDVVEEDGAPCLVMEYLASRSLAAVMAERGTLPPAEAARIGAQVAAALSAAHAAGIVHRDIKPGNILLAEDGTVKITDFGISRATGDVTVTKTGMLAGTPAYLAPEVARGRDIGPPSDVFSLGSTLYAAVEGEPPFGLNENTLALLHAVAAGKVNPPSQAGPLTALLMRLLRSEPDERPTMAQAREALAAVAAGKPLPAGLGETVAVVPPWQSGGVTQAVATKAVAAPAAPPRPHTPPHRPVPPSVTRVDSHPPVANAPKPTRVAEIAPVPATNGRPHSPAHQDPPPQRPAAAPRPSAPAPKPRRSGLVYLAVLLVAAVAGVLIATSLIKSSGNNNSSADPGNTGTKGNHATTAPASPPPSATKAPKVNPGPASSKEQAVLDFYAAVPNADLMRSKLSLRGKAAFEQTGEFNLWASAKKAEIIEGPSIEPDGRYSVLVRVTKRDDSTENRRMYHPVIANPDGPGYLVDNYRYQGSS</sequence>